<comment type="caution">
    <text evidence="1">The sequence shown here is derived from an EMBL/GenBank/DDBJ whole genome shotgun (WGS) entry which is preliminary data.</text>
</comment>
<name>A0AC60P060_IXOPE</name>
<protein>
    <submittedName>
        <fullName evidence="1">Uncharacterized protein</fullName>
    </submittedName>
</protein>
<gene>
    <name evidence="1" type="ORF">HPB47_010103</name>
</gene>
<organism evidence="1 2">
    <name type="scientific">Ixodes persulcatus</name>
    <name type="common">Taiga tick</name>
    <dbReference type="NCBI Taxonomy" id="34615"/>
    <lineage>
        <taxon>Eukaryota</taxon>
        <taxon>Metazoa</taxon>
        <taxon>Ecdysozoa</taxon>
        <taxon>Arthropoda</taxon>
        <taxon>Chelicerata</taxon>
        <taxon>Arachnida</taxon>
        <taxon>Acari</taxon>
        <taxon>Parasitiformes</taxon>
        <taxon>Ixodida</taxon>
        <taxon>Ixodoidea</taxon>
        <taxon>Ixodidae</taxon>
        <taxon>Ixodinae</taxon>
        <taxon>Ixodes</taxon>
    </lineage>
</organism>
<evidence type="ECO:0000313" key="2">
    <source>
        <dbReference type="Proteomes" id="UP000805193"/>
    </source>
</evidence>
<accession>A0AC60P060</accession>
<reference evidence="1 2" key="1">
    <citation type="journal article" date="2020" name="Cell">
        <title>Large-Scale Comparative Analyses of Tick Genomes Elucidate Their Genetic Diversity and Vector Capacities.</title>
        <authorList>
            <consortium name="Tick Genome and Microbiome Consortium (TIGMIC)"/>
            <person name="Jia N."/>
            <person name="Wang J."/>
            <person name="Shi W."/>
            <person name="Du L."/>
            <person name="Sun Y."/>
            <person name="Zhan W."/>
            <person name="Jiang J.F."/>
            <person name="Wang Q."/>
            <person name="Zhang B."/>
            <person name="Ji P."/>
            <person name="Bell-Sakyi L."/>
            <person name="Cui X.M."/>
            <person name="Yuan T.T."/>
            <person name="Jiang B.G."/>
            <person name="Yang W.F."/>
            <person name="Lam T.T."/>
            <person name="Chang Q.C."/>
            <person name="Ding S.J."/>
            <person name="Wang X.J."/>
            <person name="Zhu J.G."/>
            <person name="Ruan X.D."/>
            <person name="Zhao L."/>
            <person name="Wei J.T."/>
            <person name="Ye R.Z."/>
            <person name="Que T.C."/>
            <person name="Du C.H."/>
            <person name="Zhou Y.H."/>
            <person name="Cheng J.X."/>
            <person name="Dai P.F."/>
            <person name="Guo W.B."/>
            <person name="Han X.H."/>
            <person name="Huang E.J."/>
            <person name="Li L.F."/>
            <person name="Wei W."/>
            <person name="Gao Y.C."/>
            <person name="Liu J.Z."/>
            <person name="Shao H.Z."/>
            <person name="Wang X."/>
            <person name="Wang C.C."/>
            <person name="Yang T.C."/>
            <person name="Huo Q.B."/>
            <person name="Li W."/>
            <person name="Chen H.Y."/>
            <person name="Chen S.E."/>
            <person name="Zhou L.G."/>
            <person name="Ni X.B."/>
            <person name="Tian J.H."/>
            <person name="Sheng Y."/>
            <person name="Liu T."/>
            <person name="Pan Y.S."/>
            <person name="Xia L.Y."/>
            <person name="Li J."/>
            <person name="Zhao F."/>
            <person name="Cao W.C."/>
        </authorList>
    </citation>
    <scope>NUCLEOTIDE SEQUENCE [LARGE SCALE GENOMIC DNA]</scope>
    <source>
        <strain evidence="1">Iper-2018</strain>
    </source>
</reference>
<keyword evidence="2" id="KW-1185">Reference proteome</keyword>
<dbReference type="EMBL" id="JABSTQ010011327">
    <property type="protein sequence ID" value="KAG0412764.1"/>
    <property type="molecule type" value="Genomic_DNA"/>
</dbReference>
<sequence>MNILILGVDMTLRLNFNLYLLATVRFVRETLNVFELFGYNKAGDKSFPNEFLLLSGLSKMEALARAESYFLTIYIVYGRISKETDP</sequence>
<dbReference type="Proteomes" id="UP000805193">
    <property type="component" value="Unassembled WGS sequence"/>
</dbReference>
<evidence type="ECO:0000313" key="1">
    <source>
        <dbReference type="EMBL" id="KAG0412764.1"/>
    </source>
</evidence>
<proteinExistence type="predicted"/>